<keyword evidence="2" id="KW-0175">Coiled coil</keyword>
<organism evidence="3 4">
    <name type="scientific">Thalassiosira pseudonana</name>
    <name type="common">Marine diatom</name>
    <name type="synonym">Cyclotella nana</name>
    <dbReference type="NCBI Taxonomy" id="35128"/>
    <lineage>
        <taxon>Eukaryota</taxon>
        <taxon>Sar</taxon>
        <taxon>Stramenopiles</taxon>
        <taxon>Ochrophyta</taxon>
        <taxon>Bacillariophyta</taxon>
        <taxon>Coscinodiscophyceae</taxon>
        <taxon>Thalassiosirophycidae</taxon>
        <taxon>Thalassiosirales</taxon>
        <taxon>Thalassiosiraceae</taxon>
        <taxon>Thalassiosira</taxon>
    </lineage>
</organism>
<dbReference type="GO" id="GO:0012505">
    <property type="term" value="C:endomembrane system"/>
    <property type="evidence" value="ECO:0007669"/>
    <property type="project" value="UniProtKB-SubCell"/>
</dbReference>
<dbReference type="PANTHER" id="PTHR23157:SF25">
    <property type="entry name" value="GRIP AND COILED-COIL DOMAIN-CONTAINING PROTEIN 1"/>
    <property type="match status" value="1"/>
</dbReference>
<protein>
    <submittedName>
        <fullName evidence="3">Uncharacterized protein</fullName>
    </submittedName>
</protein>
<dbReference type="Proteomes" id="UP000001449">
    <property type="component" value="Unassembled WGS sequence"/>
</dbReference>
<dbReference type="InParanoid" id="B8LEN3"/>
<name>B8LEN3_THAPS</name>
<dbReference type="HOGENOM" id="CLU_1167921_0_0_1"/>
<dbReference type="PaxDb" id="35128-Thapsdraft1883"/>
<accession>B8LEN3</accession>
<gene>
    <name evidence="3" type="ORF">THAPSDRAFT_bd1883</name>
</gene>
<dbReference type="EMBL" id="DS999444">
    <property type="protein sequence ID" value="EED86230.1"/>
    <property type="molecule type" value="Genomic_DNA"/>
</dbReference>
<dbReference type="RefSeq" id="XP_002297491.1">
    <property type="nucleotide sequence ID" value="XM_002297455.1"/>
</dbReference>
<dbReference type="PANTHER" id="PTHR23157">
    <property type="entry name" value="GRIP AND COILED-COIL DOMAIN-CONTAINING PROTEIN 1"/>
    <property type="match status" value="1"/>
</dbReference>
<evidence type="ECO:0000256" key="2">
    <source>
        <dbReference type="SAM" id="Coils"/>
    </source>
</evidence>
<dbReference type="AlphaFoldDB" id="B8LEN3"/>
<dbReference type="KEGG" id="tps:THAPSDRAFT_bd1883"/>
<keyword evidence="4" id="KW-1185">Reference proteome</keyword>
<comment type="subcellular location">
    <subcellularLocation>
        <location evidence="1">Endomembrane system</location>
        <topology evidence="1">Peripheral membrane protein</topology>
    </subcellularLocation>
</comment>
<dbReference type="GeneID" id="7446069"/>
<reference evidence="3 4" key="1">
    <citation type="journal article" date="2004" name="Science">
        <title>The genome of the diatom Thalassiosira pseudonana: ecology, evolution, and metabolism.</title>
        <authorList>
            <person name="Armbrust E.V."/>
            <person name="Berges J.A."/>
            <person name="Bowler C."/>
            <person name="Green B.R."/>
            <person name="Martinez D."/>
            <person name="Putnam N.H."/>
            <person name="Zhou S."/>
            <person name="Allen A.E."/>
            <person name="Apt K.E."/>
            <person name="Bechner M."/>
            <person name="Brzezinski M.A."/>
            <person name="Chaal B.K."/>
            <person name="Chiovitti A."/>
            <person name="Davis A.K."/>
            <person name="Demarest M.S."/>
            <person name="Detter J.C."/>
            <person name="Glavina T."/>
            <person name="Goodstein D."/>
            <person name="Hadi M.Z."/>
            <person name="Hellsten U."/>
            <person name="Hildebrand M."/>
            <person name="Jenkins B.D."/>
            <person name="Jurka J."/>
            <person name="Kapitonov V.V."/>
            <person name="Kroger N."/>
            <person name="Lau W.W."/>
            <person name="Lane T.W."/>
            <person name="Larimer F.W."/>
            <person name="Lippmeier J.C."/>
            <person name="Lucas S."/>
            <person name="Medina M."/>
            <person name="Montsant A."/>
            <person name="Obornik M."/>
            <person name="Parker M.S."/>
            <person name="Palenik B."/>
            <person name="Pazour G.J."/>
            <person name="Richardson P.M."/>
            <person name="Rynearson T.A."/>
            <person name="Saito M.A."/>
            <person name="Schwartz D.C."/>
            <person name="Thamatrakoln K."/>
            <person name="Valentin K."/>
            <person name="Vardi A."/>
            <person name="Wilkerson F.P."/>
            <person name="Rokhsar D.S."/>
        </authorList>
    </citation>
    <scope>NUCLEOTIDE SEQUENCE [LARGE SCALE GENOMIC DNA]</scope>
    <source>
        <strain evidence="3 4">CCMP1335</strain>
    </source>
</reference>
<sequence>MSSNGRVKSEGRVESDGTIIMFKQELRGANEAINELKLALRMTLLERTETGVSDAVSDHSASLNQGGDVDDSVHNGNDSTPLFFAIEKQNELNTARDEINRLAGDAESENHEAYDATDEMRQKMEKANARLLRCEKLGTKSTRQLSVPPSSYAPYRSTGFVGLYPGSRGDGIPTSPGNDSVINLEYLKKLSEGRDACRQKKVGACPIHCLLSAEQASKFMGVLLGGYLRLFCERSLSE</sequence>
<evidence type="ECO:0000256" key="1">
    <source>
        <dbReference type="ARBA" id="ARBA00004184"/>
    </source>
</evidence>
<reference evidence="3 4" key="2">
    <citation type="journal article" date="2008" name="Nature">
        <title>The Phaeodactylum genome reveals the evolutionary history of diatom genomes.</title>
        <authorList>
            <person name="Bowler C."/>
            <person name="Allen A.E."/>
            <person name="Badger J.H."/>
            <person name="Grimwood J."/>
            <person name="Jabbari K."/>
            <person name="Kuo A."/>
            <person name="Maheswari U."/>
            <person name="Martens C."/>
            <person name="Maumus F."/>
            <person name="Otillar R.P."/>
            <person name="Rayko E."/>
            <person name="Salamov A."/>
            <person name="Vandepoele K."/>
            <person name="Beszteri B."/>
            <person name="Gruber A."/>
            <person name="Heijde M."/>
            <person name="Katinka M."/>
            <person name="Mock T."/>
            <person name="Valentin K."/>
            <person name="Verret F."/>
            <person name="Berges J.A."/>
            <person name="Brownlee C."/>
            <person name="Cadoret J.P."/>
            <person name="Chiovitti A."/>
            <person name="Choi C.J."/>
            <person name="Coesel S."/>
            <person name="De Martino A."/>
            <person name="Detter J.C."/>
            <person name="Durkin C."/>
            <person name="Falciatore A."/>
            <person name="Fournet J."/>
            <person name="Haruta M."/>
            <person name="Huysman M.J."/>
            <person name="Jenkins B.D."/>
            <person name="Jiroutova K."/>
            <person name="Jorgensen R.E."/>
            <person name="Joubert Y."/>
            <person name="Kaplan A."/>
            <person name="Kroger N."/>
            <person name="Kroth P.G."/>
            <person name="La Roche J."/>
            <person name="Lindquist E."/>
            <person name="Lommer M."/>
            <person name="Martin-Jezequel V."/>
            <person name="Lopez P.J."/>
            <person name="Lucas S."/>
            <person name="Mangogna M."/>
            <person name="McGinnis K."/>
            <person name="Medlin L.K."/>
            <person name="Montsant A."/>
            <person name="Oudot-Le Secq M.P."/>
            <person name="Napoli C."/>
            <person name="Obornik M."/>
            <person name="Parker M.S."/>
            <person name="Petit J.L."/>
            <person name="Porcel B.M."/>
            <person name="Poulsen N."/>
            <person name="Robison M."/>
            <person name="Rychlewski L."/>
            <person name="Rynearson T.A."/>
            <person name="Schmutz J."/>
            <person name="Shapiro H."/>
            <person name="Siaut M."/>
            <person name="Stanley M."/>
            <person name="Sussman M.R."/>
            <person name="Taylor A.R."/>
            <person name="Vardi A."/>
            <person name="von Dassow P."/>
            <person name="Vyverman W."/>
            <person name="Willis A."/>
            <person name="Wyrwicz L.S."/>
            <person name="Rokhsar D.S."/>
            <person name="Weissenbach J."/>
            <person name="Armbrust E.V."/>
            <person name="Green B.R."/>
            <person name="Van de Peer Y."/>
            <person name="Grigoriev I.V."/>
        </authorList>
    </citation>
    <scope>NUCLEOTIDE SEQUENCE [LARGE SCALE GENOMIC DNA]</scope>
    <source>
        <strain evidence="3 4">CCMP1335</strain>
    </source>
</reference>
<dbReference type="eggNOG" id="ENOG502SDET">
    <property type="taxonomic scope" value="Eukaryota"/>
</dbReference>
<proteinExistence type="predicted"/>
<dbReference type="InterPro" id="IPR051952">
    <property type="entry name" value="Golgi-autophagy_related"/>
</dbReference>
<evidence type="ECO:0000313" key="3">
    <source>
        <dbReference type="EMBL" id="EED86230.1"/>
    </source>
</evidence>
<feature type="coiled-coil region" evidence="2">
    <location>
        <begin position="85"/>
        <end position="137"/>
    </location>
</feature>
<evidence type="ECO:0000313" key="4">
    <source>
        <dbReference type="Proteomes" id="UP000001449"/>
    </source>
</evidence>